<reference evidence="1 2" key="1">
    <citation type="submission" date="2013-02" db="EMBL/GenBank/DDBJ databases">
        <title>The Genome Sequence of Plasmodium inui San Antonio 1.</title>
        <authorList>
            <consortium name="The Broad Institute Genome Sequencing Platform"/>
            <consortium name="The Broad Institute Genome Sequencing Center for Infectious Disease"/>
            <person name="Neafsey D."/>
            <person name="Cheeseman I."/>
            <person name="Volkman S."/>
            <person name="Adams J."/>
            <person name="Walker B."/>
            <person name="Young S.K."/>
            <person name="Zeng Q."/>
            <person name="Gargeya S."/>
            <person name="Fitzgerald M."/>
            <person name="Haas B."/>
            <person name="Abouelleil A."/>
            <person name="Alvarado L."/>
            <person name="Arachchi H.M."/>
            <person name="Berlin A.M."/>
            <person name="Chapman S.B."/>
            <person name="Dewar J."/>
            <person name="Goldberg J."/>
            <person name="Griggs A."/>
            <person name="Gujja S."/>
            <person name="Hansen M."/>
            <person name="Howarth C."/>
            <person name="Imamovic A."/>
            <person name="Larimer J."/>
            <person name="McCowan C."/>
            <person name="Murphy C."/>
            <person name="Neiman D."/>
            <person name="Pearson M."/>
            <person name="Priest M."/>
            <person name="Roberts A."/>
            <person name="Saif S."/>
            <person name="Shea T."/>
            <person name="Sisk P."/>
            <person name="Sykes S."/>
            <person name="Wortman J."/>
            <person name="Nusbaum C."/>
            <person name="Birren B."/>
        </authorList>
    </citation>
    <scope>NUCLEOTIDE SEQUENCE [LARGE SCALE GENOMIC DNA]</scope>
    <source>
        <strain evidence="1 2">San Antonio 1</strain>
    </source>
</reference>
<keyword evidence="2" id="KW-1185">Reference proteome</keyword>
<name>W7A4Y1_9APIC</name>
<dbReference type="AlphaFoldDB" id="W7A4Y1"/>
<sequence length="102" mass="11980">MGIDAHNCGDVYKQKHQWDSLEHKYSYISDMFKENNSSFDKVIKLYQKEIAYHVIYETTDNPSGTRCHKGKREVHNHEVCVLTDEELHTEVLITLSMMLLYG</sequence>
<protein>
    <submittedName>
        <fullName evidence="1">Uncharacterized protein</fullName>
    </submittedName>
</protein>
<proteinExistence type="predicted"/>
<gene>
    <name evidence="1" type="ORF">C922_05456</name>
</gene>
<evidence type="ECO:0000313" key="1">
    <source>
        <dbReference type="EMBL" id="EUD64164.1"/>
    </source>
</evidence>
<dbReference type="GeneID" id="20040730"/>
<dbReference type="EMBL" id="KI965534">
    <property type="protein sequence ID" value="EUD64164.1"/>
    <property type="molecule type" value="Genomic_DNA"/>
</dbReference>
<organism evidence="1 2">
    <name type="scientific">Plasmodium inui San Antonio 1</name>
    <dbReference type="NCBI Taxonomy" id="1237626"/>
    <lineage>
        <taxon>Eukaryota</taxon>
        <taxon>Sar</taxon>
        <taxon>Alveolata</taxon>
        <taxon>Apicomplexa</taxon>
        <taxon>Aconoidasida</taxon>
        <taxon>Haemosporida</taxon>
        <taxon>Plasmodiidae</taxon>
        <taxon>Plasmodium</taxon>
        <taxon>Plasmodium (Plasmodium)</taxon>
    </lineage>
</organism>
<evidence type="ECO:0000313" key="2">
    <source>
        <dbReference type="Proteomes" id="UP000030640"/>
    </source>
</evidence>
<dbReference type="RefSeq" id="XP_008819249.1">
    <property type="nucleotide sequence ID" value="XM_008821027.1"/>
</dbReference>
<dbReference type="VEuPathDB" id="PlasmoDB:C922_05456"/>
<dbReference type="Proteomes" id="UP000030640">
    <property type="component" value="Unassembled WGS sequence"/>
</dbReference>
<accession>W7A4Y1</accession>